<dbReference type="VEuPathDB" id="VectorBase:ISCI007454"/>
<dbReference type="InterPro" id="IPR036612">
    <property type="entry name" value="KH_dom_type_1_sf"/>
</dbReference>
<dbReference type="Gene3D" id="2.40.50.90">
    <property type="match status" value="1"/>
</dbReference>
<dbReference type="FunCoup" id="B7PX06">
    <property type="interactions" value="99"/>
</dbReference>
<dbReference type="EMBL" id="ABJB010310733">
    <property type="status" value="NOT_ANNOTATED_CDS"/>
    <property type="molecule type" value="Genomic_DNA"/>
</dbReference>
<evidence type="ECO:0000313" key="3">
    <source>
        <dbReference type="EMBL" id="EEC11128.1"/>
    </source>
</evidence>
<keyword evidence="3" id="KW-0378">Hydrolase</keyword>
<keyword evidence="3" id="KW-0418">Kinase</keyword>
<dbReference type="GO" id="GO:0010468">
    <property type="term" value="P:regulation of gene expression"/>
    <property type="evidence" value="ECO:0007669"/>
    <property type="project" value="UniProtKB-ARBA"/>
</dbReference>
<dbReference type="CDD" id="cd20407">
    <property type="entry name" value="Tudor_AKAP1"/>
    <property type="match status" value="1"/>
</dbReference>
<dbReference type="EC" id="3.1.2.15" evidence="3"/>
<dbReference type="Pfam" id="PF00013">
    <property type="entry name" value="KH_1"/>
    <property type="match status" value="1"/>
</dbReference>
<dbReference type="HOGENOM" id="CLU_039971_0_0_1"/>
<reference evidence="4" key="2">
    <citation type="submission" date="2020-05" db="UniProtKB">
        <authorList>
            <consortium name="EnsemblMetazoa"/>
        </authorList>
    </citation>
    <scope>IDENTIFICATION</scope>
    <source>
        <strain evidence="4">wikel</strain>
    </source>
</reference>
<dbReference type="PANTHER" id="PTHR22948:SF65">
    <property type="entry name" value="A-KINASE ANCHORING PROTEIN 1"/>
    <property type="match status" value="1"/>
</dbReference>
<reference evidence="3 5" key="1">
    <citation type="submission" date="2008-03" db="EMBL/GenBank/DDBJ databases">
        <title>Annotation of Ixodes scapularis.</title>
        <authorList>
            <consortium name="Ixodes scapularis Genome Project Consortium"/>
            <person name="Caler E."/>
            <person name="Hannick L.I."/>
            <person name="Bidwell S."/>
            <person name="Joardar V."/>
            <person name="Thiagarajan M."/>
            <person name="Amedeo P."/>
            <person name="Galinsky K.J."/>
            <person name="Schobel S."/>
            <person name="Inman J."/>
            <person name="Hostetler J."/>
            <person name="Miller J."/>
            <person name="Hammond M."/>
            <person name="Megy K."/>
            <person name="Lawson D."/>
            <person name="Kodira C."/>
            <person name="Sutton G."/>
            <person name="Meyer J."/>
            <person name="Hill C.A."/>
            <person name="Birren B."/>
            <person name="Nene V."/>
            <person name="Collins F."/>
            <person name="Alarcon-Chaidez F."/>
            <person name="Wikel S."/>
            <person name="Strausberg R."/>
        </authorList>
    </citation>
    <scope>NUCLEOTIDE SEQUENCE [LARGE SCALE GENOMIC DNA]</scope>
    <source>
        <strain evidence="5">Wikel</strain>
        <strain evidence="3">Wikel colony</strain>
    </source>
</reference>
<evidence type="ECO:0000313" key="4">
    <source>
        <dbReference type="EnsemblMetazoa" id="ISCW007454-PA"/>
    </source>
</evidence>
<dbReference type="EMBL" id="DS811064">
    <property type="protein sequence ID" value="EEC11128.1"/>
    <property type="molecule type" value="Genomic_DNA"/>
</dbReference>
<dbReference type="SUPFAM" id="SSF63748">
    <property type="entry name" value="Tudor/PWWP/MBT"/>
    <property type="match status" value="1"/>
</dbReference>
<dbReference type="InterPro" id="IPR050621">
    <property type="entry name" value="Tudor_domain_containing"/>
</dbReference>
<evidence type="ECO:0000313" key="5">
    <source>
        <dbReference type="Proteomes" id="UP000001555"/>
    </source>
</evidence>
<evidence type="ECO:0000256" key="1">
    <source>
        <dbReference type="PROSITE-ProRule" id="PRU00117"/>
    </source>
</evidence>
<dbReference type="VEuPathDB" id="VectorBase:ISCP_033644"/>
<dbReference type="CDD" id="cd22395">
    <property type="entry name" value="KH-I_AKAP1"/>
    <property type="match status" value="1"/>
</dbReference>
<keyword evidence="3" id="KW-0808">Transferase</keyword>
<dbReference type="Pfam" id="PF00567">
    <property type="entry name" value="TUDOR"/>
    <property type="match status" value="1"/>
</dbReference>
<dbReference type="EMBL" id="ABJB010290568">
    <property type="status" value="NOT_ANNOTATED_CDS"/>
    <property type="molecule type" value="Genomic_DNA"/>
</dbReference>
<dbReference type="GO" id="GO:0016301">
    <property type="term" value="F:kinase activity"/>
    <property type="evidence" value="ECO:0007669"/>
    <property type="project" value="UniProtKB-KW"/>
</dbReference>
<dbReference type="PROSITE" id="PS50304">
    <property type="entry name" value="TUDOR"/>
    <property type="match status" value="1"/>
</dbReference>
<dbReference type="AlphaFoldDB" id="B7PX06"/>
<dbReference type="InterPro" id="IPR002999">
    <property type="entry name" value="Tudor"/>
</dbReference>
<dbReference type="InParanoid" id="B7PX06"/>
<gene>
    <name evidence="3" type="ORF">IscW_ISCW007454</name>
</gene>
<dbReference type="PaxDb" id="6945-B7PX06"/>
<dbReference type="InterPro" id="IPR047368">
    <property type="entry name" value="KH-I_AKAP1"/>
</dbReference>
<dbReference type="VEuPathDB" id="VectorBase:ISCW007454"/>
<sequence length="311" mass="33819">MGSCSVEVVCPDRCLGFSMGCERLLVIEELLLKEMEESCEVDGLELPQDSFNCVLWGSSDSGKGGSDIHGGFGGLAPEDLPAVYEFELPRELCGRFIGQGGRNVAAIKARSNASIYVHQHPLSSKLKLCTIEGTQEEIRIALDMIRKKFPLSAYPSMTLVQVNAVPLHGVALPDTLQVCGGWFRALVVGTSEDGEECDIKFLDYGGYMRLATSLLRQIRSDFMMLPFQASECYLANVQPAGEDGVWSTEACATFEDLAQGQILQALIVGYADNGIPLVHLYRVQGVSSVFINRELVTRGVACWLEHGGASL</sequence>
<keyword evidence="1" id="KW-0694">RNA-binding</keyword>
<dbReference type="EnsemblMetazoa" id="ISCW007454-RA">
    <property type="protein sequence ID" value="ISCW007454-PA"/>
    <property type="gene ID" value="ISCW007454"/>
</dbReference>
<keyword evidence="5" id="KW-1185">Reference proteome</keyword>
<dbReference type="PANTHER" id="PTHR22948">
    <property type="entry name" value="TUDOR DOMAIN CONTAINING PROTEIN"/>
    <property type="match status" value="1"/>
</dbReference>
<dbReference type="EMBL" id="ABJB011010657">
    <property type="status" value="NOT_ANNOTATED_CDS"/>
    <property type="molecule type" value="Genomic_DNA"/>
</dbReference>
<evidence type="ECO:0007829" key="6">
    <source>
        <dbReference type="PeptideAtlas" id="B7PX06"/>
    </source>
</evidence>
<dbReference type="InterPro" id="IPR004087">
    <property type="entry name" value="KH_dom"/>
</dbReference>
<dbReference type="InterPro" id="IPR035437">
    <property type="entry name" value="SNase_OB-fold_sf"/>
</dbReference>
<keyword evidence="6" id="KW-1267">Proteomics identification</keyword>
<dbReference type="GO" id="GO:0003723">
    <property type="term" value="F:RNA binding"/>
    <property type="evidence" value="ECO:0007669"/>
    <property type="project" value="UniProtKB-UniRule"/>
</dbReference>
<dbReference type="PROSITE" id="PS50084">
    <property type="entry name" value="KH_TYPE_1"/>
    <property type="match status" value="1"/>
</dbReference>
<proteinExistence type="evidence at protein level"/>
<dbReference type="SMART" id="SM00322">
    <property type="entry name" value="KH"/>
    <property type="match status" value="1"/>
</dbReference>
<dbReference type="GO" id="GO:0005739">
    <property type="term" value="C:mitochondrion"/>
    <property type="evidence" value="ECO:0007669"/>
    <property type="project" value="UniProtKB-ARBA"/>
</dbReference>
<dbReference type="STRING" id="6945.B7PX06"/>
<dbReference type="GO" id="GO:0016787">
    <property type="term" value="F:hydrolase activity"/>
    <property type="evidence" value="ECO:0007669"/>
    <property type="project" value="UniProtKB-KW"/>
</dbReference>
<name>B7PX06_IXOSC</name>
<dbReference type="OrthoDB" id="10069557at2759"/>
<dbReference type="Gene3D" id="3.30.1370.10">
    <property type="entry name" value="K Homology domain, type 1"/>
    <property type="match status" value="1"/>
</dbReference>
<organism>
    <name type="scientific">Ixodes scapularis</name>
    <name type="common">Black-legged tick</name>
    <name type="synonym">Deer tick</name>
    <dbReference type="NCBI Taxonomy" id="6945"/>
    <lineage>
        <taxon>Eukaryota</taxon>
        <taxon>Metazoa</taxon>
        <taxon>Ecdysozoa</taxon>
        <taxon>Arthropoda</taxon>
        <taxon>Chelicerata</taxon>
        <taxon>Arachnida</taxon>
        <taxon>Acari</taxon>
        <taxon>Parasitiformes</taxon>
        <taxon>Ixodida</taxon>
        <taxon>Ixodoidea</taxon>
        <taxon>Ixodidae</taxon>
        <taxon>Ixodinae</taxon>
        <taxon>Ixodes</taxon>
    </lineage>
</organism>
<feature type="domain" description="Tudor" evidence="2">
    <location>
        <begin position="165"/>
        <end position="225"/>
    </location>
</feature>
<dbReference type="SUPFAM" id="SSF54791">
    <property type="entry name" value="Eukaryotic type KH-domain (KH-domain type I)"/>
    <property type="match status" value="1"/>
</dbReference>
<dbReference type="EMBL" id="ABJB010689100">
    <property type="status" value="NOT_ANNOTATED_CDS"/>
    <property type="molecule type" value="Genomic_DNA"/>
</dbReference>
<protein>
    <submittedName>
        <fullName evidence="3 4">A kinase anchor protein, putative</fullName>
        <ecNumber evidence="3">3.1.2.15</ecNumber>
    </submittedName>
</protein>
<dbReference type="Proteomes" id="UP000001555">
    <property type="component" value="Unassembled WGS sequence"/>
</dbReference>
<dbReference type="EMBL" id="ABJB010178125">
    <property type="status" value="NOT_ANNOTATED_CDS"/>
    <property type="molecule type" value="Genomic_DNA"/>
</dbReference>
<evidence type="ECO:0000259" key="2">
    <source>
        <dbReference type="PROSITE" id="PS50304"/>
    </source>
</evidence>
<dbReference type="EMBL" id="ABJB010264938">
    <property type="status" value="NOT_ANNOTATED_CDS"/>
    <property type="molecule type" value="Genomic_DNA"/>
</dbReference>
<dbReference type="InterPro" id="IPR004088">
    <property type="entry name" value="KH_dom_type_1"/>
</dbReference>
<accession>B7PX06</accession>
<dbReference type="InterPro" id="IPR047367">
    <property type="entry name" value="Tudor_AKAP1"/>
</dbReference>